<protein>
    <submittedName>
        <fullName evidence="2">Lytic transglycosylase domain-containing protein</fullName>
    </submittedName>
</protein>
<proteinExistence type="predicted"/>
<comment type="caution">
    <text evidence="2">The sequence shown here is derived from an EMBL/GenBank/DDBJ whole genome shotgun (WGS) entry which is preliminary data.</text>
</comment>
<dbReference type="Pfam" id="PF01464">
    <property type="entry name" value="SLT"/>
    <property type="match status" value="1"/>
</dbReference>
<evidence type="ECO:0000259" key="1">
    <source>
        <dbReference type="Pfam" id="PF01464"/>
    </source>
</evidence>
<gene>
    <name evidence="2" type="ORF">KYD98_02915</name>
</gene>
<dbReference type="PANTHER" id="PTHR37423:SF2">
    <property type="entry name" value="MEMBRANE-BOUND LYTIC MUREIN TRANSGLYCOSYLASE C"/>
    <property type="match status" value="1"/>
</dbReference>
<dbReference type="CDD" id="cd16896">
    <property type="entry name" value="LT_Slt70-like"/>
    <property type="match status" value="1"/>
</dbReference>
<keyword evidence="3" id="KW-1185">Reference proteome</keyword>
<dbReference type="InterPro" id="IPR008258">
    <property type="entry name" value="Transglycosylase_SLT_dom_1"/>
</dbReference>
<accession>A0ABS7AK71</accession>
<dbReference type="Gene3D" id="1.10.530.10">
    <property type="match status" value="1"/>
</dbReference>
<dbReference type="Proteomes" id="UP001519921">
    <property type="component" value="Unassembled WGS sequence"/>
</dbReference>
<dbReference type="InterPro" id="IPR023346">
    <property type="entry name" value="Lysozyme-like_dom_sf"/>
</dbReference>
<reference evidence="2 3" key="1">
    <citation type="submission" date="2021-07" db="EMBL/GenBank/DDBJ databases">
        <title>Clostridium weizhouense sp. nov., an anaerobic bacterium isolated from activated sludge of Petroleum wastewater.</title>
        <authorList>
            <person name="Li Q."/>
        </authorList>
    </citation>
    <scope>NUCLEOTIDE SEQUENCE [LARGE SCALE GENOMIC DNA]</scope>
    <source>
        <strain evidence="2 3">YB-6</strain>
    </source>
</reference>
<sequence>MRARKSKFLIVVFILIAIGIGSKYLIKQVFFPYKYKEYVDQYSKEYDLDPFFVLAVMKTESNFDKKARSNKEALGLMQITIETGEWAAEKMNLNDFSKERLFDEEYNIKMGCWYLSELRKMFNGNLELIIAGYNAGPGNVNKWLKDEELSENGMDLSYIPFKETKKYLDKVTTYYNVYKYLYDK</sequence>
<dbReference type="RefSeq" id="WP_219778092.1">
    <property type="nucleotide sequence ID" value="NZ_JAHXPT010000002.1"/>
</dbReference>
<evidence type="ECO:0000313" key="3">
    <source>
        <dbReference type="Proteomes" id="UP001519921"/>
    </source>
</evidence>
<dbReference type="EMBL" id="JAHXPT010000002">
    <property type="protein sequence ID" value="MBW6409032.1"/>
    <property type="molecule type" value="Genomic_DNA"/>
</dbReference>
<dbReference type="PANTHER" id="PTHR37423">
    <property type="entry name" value="SOLUBLE LYTIC MUREIN TRANSGLYCOSYLASE-RELATED"/>
    <property type="match status" value="1"/>
</dbReference>
<name>A0ABS7AK71_9CLOT</name>
<evidence type="ECO:0000313" key="2">
    <source>
        <dbReference type="EMBL" id="MBW6409032.1"/>
    </source>
</evidence>
<organism evidence="2 3">
    <name type="scientific">Clostridium weizhouense</name>
    <dbReference type="NCBI Taxonomy" id="2859781"/>
    <lineage>
        <taxon>Bacteria</taxon>
        <taxon>Bacillati</taxon>
        <taxon>Bacillota</taxon>
        <taxon>Clostridia</taxon>
        <taxon>Eubacteriales</taxon>
        <taxon>Clostridiaceae</taxon>
        <taxon>Clostridium</taxon>
    </lineage>
</organism>
<feature type="domain" description="Transglycosylase SLT" evidence="1">
    <location>
        <begin position="38"/>
        <end position="147"/>
    </location>
</feature>
<dbReference type="SUPFAM" id="SSF53955">
    <property type="entry name" value="Lysozyme-like"/>
    <property type="match status" value="1"/>
</dbReference>